<comment type="caution">
    <text evidence="2">The sequence shown here is derived from an EMBL/GenBank/DDBJ whole genome shotgun (WGS) entry which is preliminary data.</text>
</comment>
<feature type="domain" description="3'-5' exonuclease" evidence="1">
    <location>
        <begin position="3"/>
        <end position="65"/>
    </location>
</feature>
<sequence>MAEKTLKIRTPSFSYVCKEYLNVNIDKSVRNSPWLSRNLTQEQIQYAIADVKYLIPLRARMESEVKTQNW</sequence>
<dbReference type="Gene3D" id="3.30.420.10">
    <property type="entry name" value="Ribonuclease H-like superfamily/Ribonuclease H"/>
    <property type="match status" value="1"/>
</dbReference>
<dbReference type="InterPro" id="IPR002562">
    <property type="entry name" value="3'-5'_exonuclease_dom"/>
</dbReference>
<dbReference type="GO" id="GO:0003676">
    <property type="term" value="F:nucleic acid binding"/>
    <property type="evidence" value="ECO:0007669"/>
    <property type="project" value="InterPro"/>
</dbReference>
<dbReference type="InterPro" id="IPR036397">
    <property type="entry name" value="RNaseH_sf"/>
</dbReference>
<keyword evidence="3" id="KW-1185">Reference proteome</keyword>
<dbReference type="PANTHER" id="PTHR47649:SF1">
    <property type="entry name" value="RIBONUCLEASE D"/>
    <property type="match status" value="1"/>
</dbReference>
<dbReference type="Proteomes" id="UP001201812">
    <property type="component" value="Unassembled WGS sequence"/>
</dbReference>
<keyword evidence="2" id="KW-0269">Exonuclease</keyword>
<dbReference type="InterPro" id="IPR051086">
    <property type="entry name" value="RNase_D-like"/>
</dbReference>
<dbReference type="Pfam" id="PF01612">
    <property type="entry name" value="DNA_pol_A_exo1"/>
    <property type="match status" value="1"/>
</dbReference>
<dbReference type="SUPFAM" id="SSF53098">
    <property type="entry name" value="Ribonuclease H-like"/>
    <property type="match status" value="1"/>
</dbReference>
<evidence type="ECO:0000313" key="2">
    <source>
        <dbReference type="EMBL" id="KAI1692829.1"/>
    </source>
</evidence>
<keyword evidence="2" id="KW-0540">Nuclease</keyword>
<organism evidence="2 3">
    <name type="scientific">Ditylenchus destructor</name>
    <dbReference type="NCBI Taxonomy" id="166010"/>
    <lineage>
        <taxon>Eukaryota</taxon>
        <taxon>Metazoa</taxon>
        <taxon>Ecdysozoa</taxon>
        <taxon>Nematoda</taxon>
        <taxon>Chromadorea</taxon>
        <taxon>Rhabditida</taxon>
        <taxon>Tylenchina</taxon>
        <taxon>Tylenchomorpha</taxon>
        <taxon>Sphaerularioidea</taxon>
        <taxon>Anguinidae</taxon>
        <taxon>Anguininae</taxon>
        <taxon>Ditylenchus</taxon>
    </lineage>
</organism>
<gene>
    <name evidence="2" type="ORF">DdX_21023</name>
</gene>
<dbReference type="EMBL" id="JAKKPZ010000709">
    <property type="protein sequence ID" value="KAI1692829.1"/>
    <property type="molecule type" value="Genomic_DNA"/>
</dbReference>
<name>A0AAD4MGD0_9BILA</name>
<keyword evidence="2" id="KW-0378">Hydrolase</keyword>
<dbReference type="AlphaFoldDB" id="A0AAD4MGD0"/>
<dbReference type="InterPro" id="IPR012337">
    <property type="entry name" value="RNaseH-like_sf"/>
</dbReference>
<reference evidence="2" key="1">
    <citation type="submission" date="2022-01" db="EMBL/GenBank/DDBJ databases">
        <title>Genome Sequence Resource for Two Populations of Ditylenchus destructor, the Migratory Endoparasitic Phytonematode.</title>
        <authorList>
            <person name="Zhang H."/>
            <person name="Lin R."/>
            <person name="Xie B."/>
        </authorList>
    </citation>
    <scope>NUCLEOTIDE SEQUENCE</scope>
    <source>
        <strain evidence="2">BazhouSP</strain>
    </source>
</reference>
<protein>
    <submittedName>
        <fullName evidence="2">3'-5' exonuclease domain-containing protein</fullName>
    </submittedName>
</protein>
<dbReference type="PANTHER" id="PTHR47649">
    <property type="entry name" value="RIBONUCLEASE D"/>
    <property type="match status" value="1"/>
</dbReference>
<proteinExistence type="predicted"/>
<dbReference type="GO" id="GO:0008408">
    <property type="term" value="F:3'-5' exonuclease activity"/>
    <property type="evidence" value="ECO:0007669"/>
    <property type="project" value="InterPro"/>
</dbReference>
<accession>A0AAD4MGD0</accession>
<evidence type="ECO:0000259" key="1">
    <source>
        <dbReference type="Pfam" id="PF01612"/>
    </source>
</evidence>
<evidence type="ECO:0000313" key="3">
    <source>
        <dbReference type="Proteomes" id="UP001201812"/>
    </source>
</evidence>
<dbReference type="GO" id="GO:0006139">
    <property type="term" value="P:nucleobase-containing compound metabolic process"/>
    <property type="evidence" value="ECO:0007669"/>
    <property type="project" value="InterPro"/>
</dbReference>